<protein>
    <submittedName>
        <fullName evidence="1">Uncharacterized protein</fullName>
    </submittedName>
</protein>
<dbReference type="EMBL" id="VSRR010067801">
    <property type="protein sequence ID" value="MPC85245.1"/>
    <property type="molecule type" value="Genomic_DNA"/>
</dbReference>
<sequence length="14" mass="1682">MRERRCNHCGVSFS</sequence>
<organism evidence="1 2">
    <name type="scientific">Portunus trituberculatus</name>
    <name type="common">Swimming crab</name>
    <name type="synonym">Neptunus trituberculatus</name>
    <dbReference type="NCBI Taxonomy" id="210409"/>
    <lineage>
        <taxon>Eukaryota</taxon>
        <taxon>Metazoa</taxon>
        <taxon>Ecdysozoa</taxon>
        <taxon>Arthropoda</taxon>
        <taxon>Crustacea</taxon>
        <taxon>Multicrustacea</taxon>
        <taxon>Malacostraca</taxon>
        <taxon>Eumalacostraca</taxon>
        <taxon>Eucarida</taxon>
        <taxon>Decapoda</taxon>
        <taxon>Pleocyemata</taxon>
        <taxon>Brachyura</taxon>
        <taxon>Eubrachyura</taxon>
        <taxon>Portunoidea</taxon>
        <taxon>Portunidae</taxon>
        <taxon>Portuninae</taxon>
        <taxon>Portunus</taxon>
    </lineage>
</organism>
<comment type="caution">
    <text evidence="1">The sequence shown here is derived from an EMBL/GenBank/DDBJ whole genome shotgun (WGS) entry which is preliminary data.</text>
</comment>
<gene>
    <name evidence="1" type="ORF">E2C01_080010</name>
</gene>
<accession>A0A5B7IS09</accession>
<reference evidence="1 2" key="1">
    <citation type="submission" date="2019-05" db="EMBL/GenBank/DDBJ databases">
        <title>Another draft genome of Portunus trituberculatus and its Hox gene families provides insights of decapod evolution.</title>
        <authorList>
            <person name="Jeong J.-H."/>
            <person name="Song I."/>
            <person name="Kim S."/>
            <person name="Choi T."/>
            <person name="Kim D."/>
            <person name="Ryu S."/>
            <person name="Kim W."/>
        </authorList>
    </citation>
    <scope>NUCLEOTIDE SEQUENCE [LARGE SCALE GENOMIC DNA]</scope>
    <source>
        <tissue evidence="1">Muscle</tissue>
    </source>
</reference>
<name>A0A5B7IS09_PORTR</name>
<keyword evidence="2" id="KW-1185">Reference proteome</keyword>
<proteinExistence type="predicted"/>
<dbReference type="Proteomes" id="UP000324222">
    <property type="component" value="Unassembled WGS sequence"/>
</dbReference>
<evidence type="ECO:0000313" key="2">
    <source>
        <dbReference type="Proteomes" id="UP000324222"/>
    </source>
</evidence>
<evidence type="ECO:0000313" key="1">
    <source>
        <dbReference type="EMBL" id="MPC85245.1"/>
    </source>
</evidence>